<sequence length="214" mass="24218">TLATLNPEAMDKNVGGHNFDDGEYWLAVCTGSNTEPDTLIIYNYMKRWFTIYTFPEKLTFLMSATTRIEGLMFLTGTEDGNLYIQGRGFDDNGTAINSHFQTGHFNVTSERELANNLRRIFLKYQLPADKTLTLEIYADQQKTKIATATFAGATPSDNVELRNDILRRQNLGIPGTYVSFKFINNEKTGGECKVVGYDLFFNKNLKWNYAVAAD</sequence>
<gene>
    <name evidence="1" type="ORF">LCGC14_3022920</name>
</gene>
<evidence type="ECO:0000313" key="1">
    <source>
        <dbReference type="EMBL" id="KKK60581.1"/>
    </source>
</evidence>
<reference evidence="1" key="1">
    <citation type="journal article" date="2015" name="Nature">
        <title>Complex archaea that bridge the gap between prokaryotes and eukaryotes.</title>
        <authorList>
            <person name="Spang A."/>
            <person name="Saw J.H."/>
            <person name="Jorgensen S.L."/>
            <person name="Zaremba-Niedzwiedzka K."/>
            <person name="Martijn J."/>
            <person name="Lind A.E."/>
            <person name="van Eijk R."/>
            <person name="Schleper C."/>
            <person name="Guy L."/>
            <person name="Ettema T.J."/>
        </authorList>
    </citation>
    <scope>NUCLEOTIDE SEQUENCE</scope>
</reference>
<name>A0A0F8ZKV8_9ZZZZ</name>
<protein>
    <submittedName>
        <fullName evidence="1">Uncharacterized protein</fullName>
    </submittedName>
</protein>
<comment type="caution">
    <text evidence="1">The sequence shown here is derived from an EMBL/GenBank/DDBJ whole genome shotgun (WGS) entry which is preliminary data.</text>
</comment>
<feature type="non-terminal residue" evidence="1">
    <location>
        <position position="1"/>
    </location>
</feature>
<organism evidence="1">
    <name type="scientific">marine sediment metagenome</name>
    <dbReference type="NCBI Taxonomy" id="412755"/>
    <lineage>
        <taxon>unclassified sequences</taxon>
        <taxon>metagenomes</taxon>
        <taxon>ecological metagenomes</taxon>
    </lineage>
</organism>
<dbReference type="AlphaFoldDB" id="A0A0F8ZKV8"/>
<accession>A0A0F8ZKV8</accession>
<proteinExistence type="predicted"/>
<dbReference type="EMBL" id="LAZR01062897">
    <property type="protein sequence ID" value="KKK60581.1"/>
    <property type="molecule type" value="Genomic_DNA"/>
</dbReference>